<dbReference type="InterPro" id="IPR051783">
    <property type="entry name" value="NAD(P)-dependent_oxidoreduct"/>
</dbReference>
<dbReference type="EMBL" id="RQJO01000007">
    <property type="protein sequence ID" value="RRB06709.1"/>
    <property type="molecule type" value="Genomic_DNA"/>
</dbReference>
<dbReference type="Proteomes" id="UP000271925">
    <property type="component" value="Unassembled WGS sequence"/>
</dbReference>
<protein>
    <submittedName>
        <fullName evidence="2">NAD-dependent epimerase/dehydratase family protein</fullName>
    </submittedName>
</protein>
<dbReference type="GO" id="GO:0004029">
    <property type="term" value="F:aldehyde dehydrogenase (NAD+) activity"/>
    <property type="evidence" value="ECO:0007669"/>
    <property type="project" value="TreeGrafter"/>
</dbReference>
<dbReference type="SUPFAM" id="SSF51735">
    <property type="entry name" value="NAD(P)-binding Rossmann-fold domains"/>
    <property type="match status" value="1"/>
</dbReference>
<dbReference type="PANTHER" id="PTHR48079:SF6">
    <property type="entry name" value="NAD(P)-BINDING DOMAIN-CONTAINING PROTEIN-RELATED"/>
    <property type="match status" value="1"/>
</dbReference>
<accession>A0A3P1C0H7</accession>
<dbReference type="InterPro" id="IPR036291">
    <property type="entry name" value="NAD(P)-bd_dom_sf"/>
</dbReference>
<comment type="caution">
    <text evidence="2">The sequence shown here is derived from an EMBL/GenBank/DDBJ whole genome shotgun (WGS) entry which is preliminary data.</text>
</comment>
<keyword evidence="3" id="KW-1185">Reference proteome</keyword>
<gene>
    <name evidence="2" type="ORF">EHT25_02635</name>
</gene>
<evidence type="ECO:0000313" key="2">
    <source>
        <dbReference type="EMBL" id="RRB06709.1"/>
    </source>
</evidence>
<dbReference type="GO" id="GO:0005737">
    <property type="term" value="C:cytoplasm"/>
    <property type="evidence" value="ECO:0007669"/>
    <property type="project" value="TreeGrafter"/>
</dbReference>
<feature type="domain" description="NAD-dependent epimerase/dehydratase" evidence="1">
    <location>
        <begin position="3"/>
        <end position="228"/>
    </location>
</feature>
<dbReference type="Pfam" id="PF01370">
    <property type="entry name" value="Epimerase"/>
    <property type="match status" value="1"/>
</dbReference>
<name>A0A3P1C0H7_9BACT</name>
<sequence>MKVLLTGATGLLGVHLAGELLNQGYDVRAMYRSLPHQFNQLPWFREIDWIKAAITEPADCVRAMKGCQAVIHAASRTEPYPTQLAAYYEANIAGTDHILAAVRRCDVSRLVYVSTASVFRPGTLENPATEESPYAFHLMSSGYIASKYEAQQRVLSAVDQGVNAVIVNPAFMLGPYDFKPSSGAVIKYAMKNRLLFYPGSGGKSFIDVRDAARATVKALRLGQPGASYLLANEHLPYERFFQMLARLSGKRKTLVPIPAPLIRMAGTLSSAGEWLFRKPVPLNRINATLLTQDNYYSGEKARRELRMPVSPVSRAIEEAMEWFDNR</sequence>
<proteinExistence type="predicted"/>
<evidence type="ECO:0000313" key="3">
    <source>
        <dbReference type="Proteomes" id="UP000271925"/>
    </source>
</evidence>
<dbReference type="InterPro" id="IPR001509">
    <property type="entry name" value="Epimerase_deHydtase"/>
</dbReference>
<dbReference type="AlphaFoldDB" id="A0A3P1C0H7"/>
<dbReference type="Gene3D" id="3.40.50.720">
    <property type="entry name" value="NAD(P)-binding Rossmann-like Domain"/>
    <property type="match status" value="1"/>
</dbReference>
<organism evidence="2 3">
    <name type="scientific">Larkinella rosea</name>
    <dbReference type="NCBI Taxonomy" id="2025312"/>
    <lineage>
        <taxon>Bacteria</taxon>
        <taxon>Pseudomonadati</taxon>
        <taxon>Bacteroidota</taxon>
        <taxon>Cytophagia</taxon>
        <taxon>Cytophagales</taxon>
        <taxon>Spirosomataceae</taxon>
        <taxon>Larkinella</taxon>
    </lineage>
</organism>
<dbReference type="OrthoDB" id="1490291at2"/>
<reference evidence="2 3" key="1">
    <citation type="submission" date="2018-11" db="EMBL/GenBank/DDBJ databases">
        <authorList>
            <person name="Zhou Z."/>
            <person name="Wang G."/>
        </authorList>
    </citation>
    <scope>NUCLEOTIDE SEQUENCE [LARGE SCALE GENOMIC DNA]</scope>
    <source>
        <strain evidence="2 3">KCTC52004</strain>
    </source>
</reference>
<dbReference type="RefSeq" id="WP_124870235.1">
    <property type="nucleotide sequence ID" value="NZ_RQJO01000007.1"/>
</dbReference>
<dbReference type="PANTHER" id="PTHR48079">
    <property type="entry name" value="PROTEIN YEEZ"/>
    <property type="match status" value="1"/>
</dbReference>
<evidence type="ECO:0000259" key="1">
    <source>
        <dbReference type="Pfam" id="PF01370"/>
    </source>
</evidence>